<proteinExistence type="predicted"/>
<keyword evidence="2" id="KW-1185">Reference proteome</keyword>
<reference evidence="1 2" key="1">
    <citation type="submission" date="2018-03" db="EMBL/GenBank/DDBJ databases">
        <title>Genomic Encyclopedia of Archaeal and Bacterial Type Strains, Phase II (KMG-II): from individual species to whole genera.</title>
        <authorList>
            <person name="Goeker M."/>
        </authorList>
    </citation>
    <scope>NUCLEOTIDE SEQUENCE [LARGE SCALE GENOMIC DNA]</scope>
    <source>
        <strain evidence="1 2">DSM 27929</strain>
    </source>
</reference>
<dbReference type="RefSeq" id="WP_106134194.1">
    <property type="nucleotide sequence ID" value="NZ_PVTR01000007.1"/>
</dbReference>
<accession>A0A2T0WKK1</accession>
<dbReference type="OrthoDB" id="824384at2"/>
<name>A0A2T0WKK1_9BACT</name>
<dbReference type="Proteomes" id="UP000238157">
    <property type="component" value="Unassembled WGS sequence"/>
</dbReference>
<dbReference type="AlphaFoldDB" id="A0A2T0WKK1"/>
<sequence>MENQSLYHLGMFLDQDIYLLPEEKSQILSKSPQNEVELETESLALDEEEAPVLEYEGGFEKGILVIFEGKELEKEFQDLLLKILNAVNCSLKDIALCSDMSLNLVNHDYLQEMNPNKIIVFGNIHHDLMGLKKKNYKIQHEEDTEYLFADDLKLIAQEVSLKKALWAELQVLFNITSK</sequence>
<evidence type="ECO:0008006" key="3">
    <source>
        <dbReference type="Google" id="ProtNLM"/>
    </source>
</evidence>
<organism evidence="1 2">
    <name type="scientific">Mongoliibacter ruber</name>
    <dbReference type="NCBI Taxonomy" id="1750599"/>
    <lineage>
        <taxon>Bacteria</taxon>
        <taxon>Pseudomonadati</taxon>
        <taxon>Bacteroidota</taxon>
        <taxon>Cytophagia</taxon>
        <taxon>Cytophagales</taxon>
        <taxon>Cyclobacteriaceae</taxon>
        <taxon>Mongoliibacter</taxon>
    </lineage>
</organism>
<evidence type="ECO:0000313" key="2">
    <source>
        <dbReference type="Proteomes" id="UP000238157"/>
    </source>
</evidence>
<dbReference type="EMBL" id="PVTR01000007">
    <property type="protein sequence ID" value="PRY87182.1"/>
    <property type="molecule type" value="Genomic_DNA"/>
</dbReference>
<evidence type="ECO:0000313" key="1">
    <source>
        <dbReference type="EMBL" id="PRY87182.1"/>
    </source>
</evidence>
<gene>
    <name evidence="1" type="ORF">CLW00_107252</name>
</gene>
<comment type="caution">
    <text evidence="1">The sequence shown here is derived from an EMBL/GenBank/DDBJ whole genome shotgun (WGS) entry which is preliminary data.</text>
</comment>
<protein>
    <recommendedName>
        <fullName evidence="3">DNA polymerase III psi subunit</fullName>
    </recommendedName>
</protein>